<dbReference type="EMBL" id="LHQS01000001">
    <property type="protein sequence ID" value="RXE57301.1"/>
    <property type="molecule type" value="Genomic_DNA"/>
</dbReference>
<name>A0A498H2J7_9EURY</name>
<dbReference type="AlphaFoldDB" id="A0A498H2J7"/>
<dbReference type="OrthoDB" id="144466at2157"/>
<dbReference type="InterPro" id="IPR017211">
    <property type="entry name" value="UCP037465_Znf"/>
</dbReference>
<reference evidence="1 2" key="1">
    <citation type="journal article" date="2015" name="Int. J. Syst. Evol. Microbiol.">
        <title>Methanoculleus taiwanensis sp. nov., a methanogen isolated from deep marine sediment at the deformation front area near Taiwan.</title>
        <authorList>
            <person name="Weng C.Y."/>
            <person name="Chen S.C."/>
            <person name="Lai M.C."/>
            <person name="Wu S.Y."/>
            <person name="Lin S."/>
            <person name="Yang T.F."/>
            <person name="Chen P.C."/>
        </authorList>
    </citation>
    <scope>NUCLEOTIDE SEQUENCE [LARGE SCALE GENOMIC DNA]</scope>
    <source>
        <strain evidence="1 2">CYW4</strain>
    </source>
</reference>
<keyword evidence="2" id="KW-1185">Reference proteome</keyword>
<evidence type="ECO:0008006" key="3">
    <source>
        <dbReference type="Google" id="ProtNLM"/>
    </source>
</evidence>
<gene>
    <name evidence="1" type="ORF">ABH15_04160</name>
</gene>
<comment type="caution">
    <text evidence="1">The sequence shown here is derived from an EMBL/GenBank/DDBJ whole genome shotgun (WGS) entry which is preliminary data.</text>
</comment>
<sequence>MRCYVCATEGAVSDAAAVCVVCGVGLCMEHTVRDNVELWEGGYPFPAREMKRQVPRALCPECYEAFGGQK</sequence>
<evidence type="ECO:0000313" key="2">
    <source>
        <dbReference type="Proteomes" id="UP000290932"/>
    </source>
</evidence>
<proteinExistence type="predicted"/>
<evidence type="ECO:0000313" key="1">
    <source>
        <dbReference type="EMBL" id="RXE57301.1"/>
    </source>
</evidence>
<protein>
    <recommendedName>
        <fullName evidence="3">Zinc finger protein</fullName>
    </recommendedName>
</protein>
<dbReference type="Proteomes" id="UP000290932">
    <property type="component" value="Unassembled WGS sequence"/>
</dbReference>
<organism evidence="1 2">
    <name type="scientific">Methanoculleus taiwanensis</name>
    <dbReference type="NCBI Taxonomy" id="1550565"/>
    <lineage>
        <taxon>Archaea</taxon>
        <taxon>Methanobacteriati</taxon>
        <taxon>Methanobacteriota</taxon>
        <taxon>Stenosarchaea group</taxon>
        <taxon>Methanomicrobia</taxon>
        <taxon>Methanomicrobiales</taxon>
        <taxon>Methanomicrobiaceae</taxon>
        <taxon>Methanoculleus</taxon>
    </lineage>
</organism>
<dbReference type="Pfam" id="PF09947">
    <property type="entry name" value="DUF2180"/>
    <property type="match status" value="1"/>
</dbReference>
<accession>A0A498H2J7</accession>
<dbReference type="RefSeq" id="WP_128693092.1">
    <property type="nucleotide sequence ID" value="NZ_LHQS01000001.1"/>
</dbReference>